<keyword evidence="3" id="KW-1185">Reference proteome</keyword>
<dbReference type="OrthoDB" id="5292463at2"/>
<dbReference type="EMBL" id="CP051152">
    <property type="protein sequence ID" value="QJQ05105.1"/>
    <property type="molecule type" value="Genomic_DNA"/>
</dbReference>
<sequence>MQLSDFRFPSAFSQIGKYIPSPLASLPLLAMLELARRREWLLAPETLYGKSFLIVIEDLGLQLRFVCDQGKFKPQMSPQSSAAPADVRLSALAVDFFQLASGMEDADTLFFRRRLKMEGDTELGVAVKYWLDASERPAWLNNLADKLAS</sequence>
<dbReference type="AlphaFoldDB" id="A0A6M4A1Q4"/>
<feature type="domain" description="SCP2" evidence="1">
    <location>
        <begin position="46"/>
        <end position="128"/>
    </location>
</feature>
<dbReference type="Gene3D" id="3.30.1050.10">
    <property type="entry name" value="SCP2 sterol-binding domain"/>
    <property type="match status" value="1"/>
</dbReference>
<dbReference type="InterPro" id="IPR003033">
    <property type="entry name" value="SCP2_sterol-bd_dom"/>
</dbReference>
<proteinExistence type="predicted"/>
<reference evidence="2 3" key="1">
    <citation type="journal article" date="2019" name="Int. J. Syst. Evol. Microbiol.">
        <title>Undibacterium piscinae sp. nov., isolated from Korean shiner intestine.</title>
        <authorList>
            <person name="Lee S.Y."/>
            <person name="Kang W."/>
            <person name="Kim P.S."/>
            <person name="Kim H.S."/>
            <person name="Sung H."/>
            <person name="Shin N.R."/>
            <person name="Whon T.W."/>
            <person name="Yun J.H."/>
            <person name="Lee J.Y."/>
            <person name="Lee J.Y."/>
            <person name="Jung M.J."/>
            <person name="Jeong Y.S."/>
            <person name="Tak E.J."/>
            <person name="Han J.E."/>
            <person name="Hyun D.W."/>
            <person name="Kang M.S."/>
            <person name="Lee K.E."/>
            <person name="Lee B.H."/>
            <person name="Bae J.W."/>
        </authorList>
    </citation>
    <scope>NUCLEOTIDE SEQUENCE [LARGE SCALE GENOMIC DNA]</scope>
    <source>
        <strain evidence="2 3">S11R28</strain>
    </source>
</reference>
<dbReference type="SUPFAM" id="SSF55718">
    <property type="entry name" value="SCP-like"/>
    <property type="match status" value="1"/>
</dbReference>
<dbReference type="InterPro" id="IPR036527">
    <property type="entry name" value="SCP2_sterol-bd_dom_sf"/>
</dbReference>
<gene>
    <name evidence="2" type="ORF">EJG51_003665</name>
</gene>
<name>A0A6M4A1Q4_9BURK</name>
<protein>
    <submittedName>
        <fullName evidence="2">SCP2 domain-containing protein</fullName>
    </submittedName>
</protein>
<dbReference type="KEGG" id="upi:EJG51_003665"/>
<evidence type="ECO:0000313" key="2">
    <source>
        <dbReference type="EMBL" id="QJQ05105.1"/>
    </source>
</evidence>
<accession>A0A6M4A1Q4</accession>
<dbReference type="Pfam" id="PF02036">
    <property type="entry name" value="SCP2"/>
    <property type="match status" value="1"/>
</dbReference>
<evidence type="ECO:0000313" key="3">
    <source>
        <dbReference type="Proteomes" id="UP000274350"/>
    </source>
</evidence>
<organism evidence="2 3">
    <name type="scientific">Undibacterium piscinae</name>
    <dbReference type="NCBI Taxonomy" id="2495591"/>
    <lineage>
        <taxon>Bacteria</taxon>
        <taxon>Pseudomonadati</taxon>
        <taxon>Pseudomonadota</taxon>
        <taxon>Betaproteobacteria</taxon>
        <taxon>Burkholderiales</taxon>
        <taxon>Oxalobacteraceae</taxon>
        <taxon>Undibacterium</taxon>
    </lineage>
</organism>
<evidence type="ECO:0000259" key="1">
    <source>
        <dbReference type="Pfam" id="PF02036"/>
    </source>
</evidence>
<dbReference type="Proteomes" id="UP000274350">
    <property type="component" value="Chromosome"/>
</dbReference>